<keyword evidence="1 2" id="KW-0238">DNA-binding</keyword>
<dbReference type="EMBL" id="JBIRYL010000033">
    <property type="protein sequence ID" value="MFI2234564.1"/>
    <property type="molecule type" value="Genomic_DNA"/>
</dbReference>
<name>A0ABW7W6Z9_9NOCA</name>
<evidence type="ECO:0000313" key="5">
    <source>
        <dbReference type="Proteomes" id="UP001611494"/>
    </source>
</evidence>
<accession>A0ABW7W6Z9</accession>
<feature type="DNA-binding region" description="H-T-H motif" evidence="2">
    <location>
        <begin position="16"/>
        <end position="35"/>
    </location>
</feature>
<dbReference type="Gene3D" id="1.10.357.10">
    <property type="entry name" value="Tetracycline Repressor, domain 2"/>
    <property type="match status" value="1"/>
</dbReference>
<feature type="domain" description="HTH tetR-type" evidence="3">
    <location>
        <begin position="1"/>
        <end position="53"/>
    </location>
</feature>
<protein>
    <submittedName>
        <fullName evidence="4">TetR family transcriptional regulator</fullName>
    </submittedName>
</protein>
<dbReference type="InterPro" id="IPR050109">
    <property type="entry name" value="HTH-type_TetR-like_transc_reg"/>
</dbReference>
<gene>
    <name evidence="4" type="ORF">ACH49Z_32420</name>
</gene>
<dbReference type="PROSITE" id="PS50977">
    <property type="entry name" value="HTH_TETR_2"/>
    <property type="match status" value="1"/>
</dbReference>
<evidence type="ECO:0000259" key="3">
    <source>
        <dbReference type="PROSITE" id="PS50977"/>
    </source>
</evidence>
<dbReference type="Pfam" id="PF00440">
    <property type="entry name" value="TetR_N"/>
    <property type="match status" value="1"/>
</dbReference>
<evidence type="ECO:0000313" key="4">
    <source>
        <dbReference type="EMBL" id="MFI2234564.1"/>
    </source>
</evidence>
<sequence>MWFASCWSNGGYSGFTVDAVAAKAGVGKAAIYRRYATKQELIFSVAVHGMDEQPPDTGSLSTDLVAVSRAFAAQFGRAFVGLLADIFGDSAVGDR</sequence>
<evidence type="ECO:0000256" key="1">
    <source>
        <dbReference type="ARBA" id="ARBA00023125"/>
    </source>
</evidence>
<dbReference type="PANTHER" id="PTHR30055:SF148">
    <property type="entry name" value="TETR-FAMILY TRANSCRIPTIONAL REGULATOR"/>
    <property type="match status" value="1"/>
</dbReference>
<dbReference type="PANTHER" id="PTHR30055">
    <property type="entry name" value="HTH-TYPE TRANSCRIPTIONAL REGULATOR RUTR"/>
    <property type="match status" value="1"/>
</dbReference>
<dbReference type="Proteomes" id="UP001611494">
    <property type="component" value="Unassembled WGS sequence"/>
</dbReference>
<comment type="caution">
    <text evidence="4">The sequence shown here is derived from an EMBL/GenBank/DDBJ whole genome shotgun (WGS) entry which is preliminary data.</text>
</comment>
<organism evidence="4 5">
    <name type="scientific">Nocardia testacea</name>
    <dbReference type="NCBI Taxonomy" id="248551"/>
    <lineage>
        <taxon>Bacteria</taxon>
        <taxon>Bacillati</taxon>
        <taxon>Actinomycetota</taxon>
        <taxon>Actinomycetes</taxon>
        <taxon>Mycobacteriales</taxon>
        <taxon>Nocardiaceae</taxon>
        <taxon>Nocardia</taxon>
    </lineage>
</organism>
<dbReference type="SUPFAM" id="SSF46689">
    <property type="entry name" value="Homeodomain-like"/>
    <property type="match status" value="1"/>
</dbReference>
<evidence type="ECO:0000256" key="2">
    <source>
        <dbReference type="PROSITE-ProRule" id="PRU00335"/>
    </source>
</evidence>
<dbReference type="RefSeq" id="WP_397067397.1">
    <property type="nucleotide sequence ID" value="NZ_JBIRYL010000033.1"/>
</dbReference>
<keyword evidence="5" id="KW-1185">Reference proteome</keyword>
<proteinExistence type="predicted"/>
<dbReference type="InterPro" id="IPR009057">
    <property type="entry name" value="Homeodomain-like_sf"/>
</dbReference>
<dbReference type="InterPro" id="IPR001647">
    <property type="entry name" value="HTH_TetR"/>
</dbReference>
<reference evidence="4 5" key="1">
    <citation type="submission" date="2024-10" db="EMBL/GenBank/DDBJ databases">
        <title>The Natural Products Discovery Center: Release of the First 8490 Sequenced Strains for Exploring Actinobacteria Biosynthetic Diversity.</title>
        <authorList>
            <person name="Kalkreuter E."/>
            <person name="Kautsar S.A."/>
            <person name="Yang D."/>
            <person name="Bader C.D."/>
            <person name="Teijaro C.N."/>
            <person name="Fluegel L."/>
            <person name="Davis C.M."/>
            <person name="Simpson J.R."/>
            <person name="Lauterbach L."/>
            <person name="Steele A.D."/>
            <person name="Gui C."/>
            <person name="Meng S."/>
            <person name="Li G."/>
            <person name="Viehrig K."/>
            <person name="Ye F."/>
            <person name="Su P."/>
            <person name="Kiefer A.F."/>
            <person name="Nichols A."/>
            <person name="Cepeda A.J."/>
            <person name="Yan W."/>
            <person name="Fan B."/>
            <person name="Jiang Y."/>
            <person name="Adhikari A."/>
            <person name="Zheng C.-J."/>
            <person name="Schuster L."/>
            <person name="Cowan T.M."/>
            <person name="Smanski M.J."/>
            <person name="Chevrette M.G."/>
            <person name="De Carvalho L.P.S."/>
            <person name="Shen B."/>
        </authorList>
    </citation>
    <scope>NUCLEOTIDE SEQUENCE [LARGE SCALE GENOMIC DNA]</scope>
    <source>
        <strain evidence="4 5">NPDC019377</strain>
    </source>
</reference>